<organism evidence="3 4">
    <name type="scientific">Candidatus Thermofonsia Clade 1 bacterium</name>
    <dbReference type="NCBI Taxonomy" id="2364210"/>
    <lineage>
        <taxon>Bacteria</taxon>
        <taxon>Bacillati</taxon>
        <taxon>Chloroflexota</taxon>
        <taxon>Candidatus Thermofontia</taxon>
        <taxon>Candidatus Thermofonsia Clade 1</taxon>
    </lineage>
</organism>
<proteinExistence type="predicted"/>
<feature type="transmembrane region" description="Helical" evidence="2">
    <location>
        <begin position="229"/>
        <end position="253"/>
    </location>
</feature>
<keyword evidence="2" id="KW-1133">Transmembrane helix</keyword>
<keyword evidence="2" id="KW-0812">Transmembrane</keyword>
<dbReference type="AlphaFoldDB" id="A0A2M8PY48"/>
<feature type="transmembrane region" description="Helical" evidence="2">
    <location>
        <begin position="273"/>
        <end position="293"/>
    </location>
</feature>
<evidence type="ECO:0000313" key="3">
    <source>
        <dbReference type="EMBL" id="PJF42476.1"/>
    </source>
</evidence>
<feature type="region of interest" description="Disordered" evidence="1">
    <location>
        <begin position="304"/>
        <end position="325"/>
    </location>
</feature>
<accession>A0A2M8PY48</accession>
<reference evidence="3 4" key="1">
    <citation type="submission" date="2017-11" db="EMBL/GenBank/DDBJ databases">
        <title>Evolution of Phototrophy in the Chloroflexi Phylum Driven by Horizontal Gene Transfer.</title>
        <authorList>
            <person name="Ward L.M."/>
            <person name="Hemp J."/>
            <person name="Shih P.M."/>
            <person name="Mcglynn S.E."/>
            <person name="Fischer W."/>
        </authorList>
    </citation>
    <scope>NUCLEOTIDE SEQUENCE [LARGE SCALE GENOMIC DNA]</scope>
    <source>
        <strain evidence="3">CP1_1M</strain>
    </source>
</reference>
<protein>
    <submittedName>
        <fullName evidence="3">Uncharacterized protein</fullName>
    </submittedName>
</protein>
<feature type="transmembrane region" description="Helical" evidence="2">
    <location>
        <begin position="156"/>
        <end position="177"/>
    </location>
</feature>
<keyword evidence="2" id="KW-0472">Membrane</keyword>
<evidence type="ECO:0000313" key="4">
    <source>
        <dbReference type="Proteomes" id="UP000228947"/>
    </source>
</evidence>
<evidence type="ECO:0000256" key="1">
    <source>
        <dbReference type="SAM" id="MobiDB-lite"/>
    </source>
</evidence>
<comment type="caution">
    <text evidence="3">The sequence shown here is derived from an EMBL/GenBank/DDBJ whole genome shotgun (WGS) entry which is preliminary data.</text>
</comment>
<sequence>MSVSPEPLSAESENNAARAAVSAADVQRVMIAPNPIIEDVRLSRLSEPFAILPFSRLPASQVIAPSKPGNPELQRRYIKEKDLTELWAKITELQERVVNSVRADRTNTDAYQRDLLYARTLLLESDANFEEAYQVYYMVKADLEREMRVAADIRRYRLPLVVYHLVWLIATVLAIGLDDRFRALIPESVSIMKLAWLPILSGVFGALFNGLMAIHEHTTVRRDFDPTHVTWYLINPIIGGMLGLVVFILFVVSASTFTANLITRPESELQSSLVIWLLAFIVGWQQNIVIQLLNRFLKSLTPNQTPNRPSAGQLTSPTELPQRQP</sequence>
<gene>
    <name evidence="3" type="ORF">CUN50_03940</name>
</gene>
<evidence type="ECO:0000256" key="2">
    <source>
        <dbReference type="SAM" id="Phobius"/>
    </source>
</evidence>
<feature type="transmembrane region" description="Helical" evidence="2">
    <location>
        <begin position="189"/>
        <end position="208"/>
    </location>
</feature>
<dbReference type="EMBL" id="PGTL01000016">
    <property type="protein sequence ID" value="PJF42476.1"/>
    <property type="molecule type" value="Genomic_DNA"/>
</dbReference>
<dbReference type="Proteomes" id="UP000228947">
    <property type="component" value="Unassembled WGS sequence"/>
</dbReference>
<name>A0A2M8PY48_9CHLR</name>